<keyword evidence="3" id="KW-1185">Reference proteome</keyword>
<accession>A0ABM9HVW1</accession>
<organism evidence="2 3">
    <name type="scientific">Methylocaldum szegediense</name>
    <dbReference type="NCBI Taxonomy" id="73780"/>
    <lineage>
        <taxon>Bacteria</taxon>
        <taxon>Pseudomonadati</taxon>
        <taxon>Pseudomonadota</taxon>
        <taxon>Gammaproteobacteria</taxon>
        <taxon>Methylococcales</taxon>
        <taxon>Methylococcaceae</taxon>
        <taxon>Methylocaldum</taxon>
    </lineage>
</organism>
<evidence type="ECO:0000256" key="1">
    <source>
        <dbReference type="SAM" id="Phobius"/>
    </source>
</evidence>
<reference evidence="2 3" key="1">
    <citation type="submission" date="2023-03" db="EMBL/GenBank/DDBJ databases">
        <authorList>
            <person name="Pearce D."/>
        </authorList>
    </citation>
    <scope>NUCLEOTIDE SEQUENCE [LARGE SCALE GENOMIC DNA]</scope>
    <source>
        <strain evidence="2">Msz</strain>
    </source>
</reference>
<proteinExistence type="predicted"/>
<keyword evidence="1" id="KW-0812">Transmembrane</keyword>
<keyword evidence="1" id="KW-1133">Transmembrane helix</keyword>
<dbReference type="EMBL" id="OX458333">
    <property type="protein sequence ID" value="CAI8721517.1"/>
    <property type="molecule type" value="Genomic_DNA"/>
</dbReference>
<evidence type="ECO:0000313" key="2">
    <source>
        <dbReference type="EMBL" id="CAI8721517.1"/>
    </source>
</evidence>
<feature type="transmembrane region" description="Helical" evidence="1">
    <location>
        <begin position="15"/>
        <end position="42"/>
    </location>
</feature>
<keyword evidence="1" id="KW-0472">Membrane</keyword>
<sequence length="64" mass="6776">MSGVIFTSAVTGDALLLILLATSFGIVYGLFVISLTALGLWLTQSCAPFRSLCFPYVNGFRNAG</sequence>
<gene>
    <name evidence="2" type="ORF">MSZNOR_0102</name>
</gene>
<dbReference type="Proteomes" id="UP001162030">
    <property type="component" value="Chromosome"/>
</dbReference>
<name>A0ABM9HVW1_9GAMM</name>
<protein>
    <submittedName>
        <fullName evidence="2">Uncharacterized protein</fullName>
    </submittedName>
</protein>
<evidence type="ECO:0000313" key="3">
    <source>
        <dbReference type="Proteomes" id="UP001162030"/>
    </source>
</evidence>